<feature type="transmembrane region" description="Helical" evidence="1">
    <location>
        <begin position="12"/>
        <end position="39"/>
    </location>
</feature>
<evidence type="ECO:0000313" key="2">
    <source>
        <dbReference type="EMBL" id="ETA68282.1"/>
    </source>
</evidence>
<organism evidence="2 3">
    <name type="scientific">Methanolobus tindarius DSM 2278</name>
    <dbReference type="NCBI Taxonomy" id="1090322"/>
    <lineage>
        <taxon>Archaea</taxon>
        <taxon>Methanobacteriati</taxon>
        <taxon>Methanobacteriota</taxon>
        <taxon>Stenosarchaea group</taxon>
        <taxon>Methanomicrobia</taxon>
        <taxon>Methanosarcinales</taxon>
        <taxon>Methanosarcinaceae</taxon>
        <taxon>Methanolobus</taxon>
    </lineage>
</organism>
<keyword evidence="1" id="KW-0812">Transmembrane</keyword>
<evidence type="ECO:0000313" key="3">
    <source>
        <dbReference type="Proteomes" id="UP000019483"/>
    </source>
</evidence>
<dbReference type="OrthoDB" id="118020at2157"/>
<keyword evidence="1" id="KW-0472">Membrane</keyword>
<evidence type="ECO:0008006" key="4">
    <source>
        <dbReference type="Google" id="ProtNLM"/>
    </source>
</evidence>
<reference evidence="2 3" key="1">
    <citation type="submission" date="2013-08" db="EMBL/GenBank/DDBJ databases">
        <authorList>
            <consortium name="DOE Joint Genome Institute"/>
            <person name="Eisen J."/>
            <person name="Huntemann M."/>
            <person name="Han J."/>
            <person name="Chen A."/>
            <person name="Kyrpides N."/>
            <person name="Mavromatis K."/>
            <person name="Markowitz V."/>
            <person name="Palaniappan K."/>
            <person name="Ivanova N."/>
            <person name="Schaumberg A."/>
            <person name="Pati A."/>
            <person name="Liolios K."/>
            <person name="Nordberg H.P."/>
            <person name="Cantor M.N."/>
            <person name="Hua S.X."/>
            <person name="Woyke T."/>
        </authorList>
    </citation>
    <scope>NUCLEOTIDE SEQUENCE [LARGE SCALE GENOMIC DNA]</scope>
    <source>
        <strain evidence="2 3">DSM 2278</strain>
    </source>
</reference>
<evidence type="ECO:0000256" key="1">
    <source>
        <dbReference type="SAM" id="Phobius"/>
    </source>
</evidence>
<comment type="caution">
    <text evidence="2">The sequence shown here is derived from an EMBL/GenBank/DDBJ whole genome shotgun (WGS) entry which is preliminary data.</text>
</comment>
<accession>W9DX63</accession>
<dbReference type="STRING" id="1090322.MettiDRAFT_1740"/>
<proteinExistence type="predicted"/>
<keyword evidence="1" id="KW-1133">Transmembrane helix</keyword>
<dbReference type="Pfam" id="PF23928">
    <property type="entry name" value="DUF7266"/>
    <property type="match status" value="1"/>
</dbReference>
<sequence>MIRDFIEDENAVSISVGFILTFTISVLMIVMVLSSFYSLMNDAEQTVMHDEFEIHGNDIAVRIATIDTMVGSMTDSGASVEEIQYEFNMPSRIAGKPYSVELDNSSGDIVFISDKRERTQVKVPYFAENTVVSASTVESIKGNFVIAYDPETNIIIIY</sequence>
<name>W9DX63_METTI</name>
<dbReference type="AlphaFoldDB" id="W9DX63"/>
<dbReference type="EMBL" id="AZAJ01000001">
    <property type="protein sequence ID" value="ETA68282.1"/>
    <property type="molecule type" value="Genomic_DNA"/>
</dbReference>
<gene>
    <name evidence="2" type="ORF">MettiDRAFT_1740</name>
</gene>
<protein>
    <recommendedName>
        <fullName evidence="4">Archaeal flagellin-like protein</fullName>
    </recommendedName>
</protein>
<dbReference type="InterPro" id="IPR055690">
    <property type="entry name" value="DUF7266"/>
</dbReference>
<keyword evidence="3" id="KW-1185">Reference proteome</keyword>
<dbReference type="Proteomes" id="UP000019483">
    <property type="component" value="Unassembled WGS sequence"/>
</dbReference>
<dbReference type="RefSeq" id="WP_023845417.1">
    <property type="nucleotide sequence ID" value="NZ_AZAJ01000001.1"/>
</dbReference>